<dbReference type="Gene3D" id="1.10.287.630">
    <property type="entry name" value="Helix hairpin bin"/>
    <property type="match status" value="1"/>
</dbReference>
<sequence>MTHLPTLNSILLQNILELKSELVSKVDKLVSLLNGPSGLQSSQASPIVKAASSHRRSNHSIKSTFSSDMGIRWDGDDYATAASERVESNRPSIFGKPERRKSRSNRSSKTESPKSQATNQFEEYRNKHIRSSVAQRETSAVKLRKKTSQKRLDNGNYVITLETIDSANNLMDKGHIPSMKRSPGFLSKRAFVVTNADSDNQDEETPYQDRELRTGSGKSLPKDHENGRNSETPPIEVNATSRMNRESTTTQRHSVTSIVANTSESSIEIKVPIKSSLLAPPDLNGGEMGRTSNHERNQISSRRKISFSQHQTLPDTTIERNQKPETPPQPLRYPWLQPIFSFYCLIPAYDSKGALISVDNFDEVDIAAISFLRNGFHPKSRFITNFDFIMSLFHVLCIFLVPFLIGFGFFIESTTKTYFECLYTIVYLLDSIASLLTPQSKLKSQIYNIREFEQMRPSLYEWTRIWYTGYFLFDLFSVIPFSWFLHEIAPFNGTEFFMIFRLIRVIRLPVIIARCSHYRRIRILFEKMFGVGGSKIAPIGLGIYFFIHYNACSLYYSARTNGFVGWETFWFELKTANLWESYTLAFLLGVGNMFPMSFKPQTVMEQFVAIFYIFIGAGLYGILVGYISSAAISIDNSGRLYNQKMEELIDYIKWKKLSPETRQKLVSYYETKYRGKYFEEDTLLSEMNESLRTEISLHNTRSLIVKVPFLRRETGDHRDEIFYSRIASALHVRYFIPGDYITKEGESGNDMFFILSGKVDVFVNGHWKVALYDGAYFGEVALITKVLRTASVKASAPSVLYRLSHQDFHEIIAEFPDIQQRIDLLVFEREKLLRLAEEARAESEMDNVSLLSTSKSK</sequence>
<dbReference type="EMBL" id="MCGO01000025">
    <property type="protein sequence ID" value="ORY43511.1"/>
    <property type="molecule type" value="Genomic_DNA"/>
</dbReference>
<dbReference type="Proteomes" id="UP000193642">
    <property type="component" value="Unassembled WGS sequence"/>
</dbReference>
<dbReference type="CDD" id="cd00038">
    <property type="entry name" value="CAP_ED"/>
    <property type="match status" value="1"/>
</dbReference>
<evidence type="ECO:0000259" key="3">
    <source>
        <dbReference type="PROSITE" id="PS50042"/>
    </source>
</evidence>
<feature type="transmembrane region" description="Helical" evidence="2">
    <location>
        <begin position="576"/>
        <end position="595"/>
    </location>
</feature>
<dbReference type="PROSITE" id="PS00889">
    <property type="entry name" value="CNMP_BINDING_2"/>
    <property type="match status" value="1"/>
</dbReference>
<keyword evidence="5" id="KW-1185">Reference proteome</keyword>
<dbReference type="SUPFAM" id="SSF81324">
    <property type="entry name" value="Voltage-gated potassium channels"/>
    <property type="match status" value="1"/>
</dbReference>
<feature type="transmembrane region" description="Helical" evidence="2">
    <location>
        <begin position="388"/>
        <end position="411"/>
    </location>
</feature>
<gene>
    <name evidence="4" type="ORF">BCR33DRAFT_766680</name>
</gene>
<dbReference type="SUPFAM" id="SSF51206">
    <property type="entry name" value="cAMP-binding domain-like"/>
    <property type="match status" value="1"/>
</dbReference>
<dbReference type="Pfam" id="PF00027">
    <property type="entry name" value="cNMP_binding"/>
    <property type="match status" value="1"/>
</dbReference>
<protein>
    <recommendedName>
        <fullName evidence="3">Cyclic nucleotide-binding domain-containing protein</fullName>
    </recommendedName>
</protein>
<dbReference type="GO" id="GO:0005249">
    <property type="term" value="F:voltage-gated potassium channel activity"/>
    <property type="evidence" value="ECO:0007669"/>
    <property type="project" value="TreeGrafter"/>
</dbReference>
<organism evidence="4 5">
    <name type="scientific">Rhizoclosmatium globosum</name>
    <dbReference type="NCBI Taxonomy" id="329046"/>
    <lineage>
        <taxon>Eukaryota</taxon>
        <taxon>Fungi</taxon>
        <taxon>Fungi incertae sedis</taxon>
        <taxon>Chytridiomycota</taxon>
        <taxon>Chytridiomycota incertae sedis</taxon>
        <taxon>Chytridiomycetes</taxon>
        <taxon>Chytridiales</taxon>
        <taxon>Chytriomycetaceae</taxon>
        <taxon>Rhizoclosmatium</taxon>
    </lineage>
</organism>
<feature type="region of interest" description="Disordered" evidence="1">
    <location>
        <begin position="196"/>
        <end position="259"/>
    </location>
</feature>
<dbReference type="PANTHER" id="PTHR45689">
    <property type="entry name" value="I[[H]] CHANNEL, ISOFORM E"/>
    <property type="match status" value="1"/>
</dbReference>
<dbReference type="PROSITE" id="PS50042">
    <property type="entry name" value="CNMP_BINDING_3"/>
    <property type="match status" value="1"/>
</dbReference>
<dbReference type="InterPro" id="IPR014710">
    <property type="entry name" value="RmlC-like_jellyroll"/>
</dbReference>
<feature type="transmembrane region" description="Helical" evidence="2">
    <location>
        <begin position="465"/>
        <end position="484"/>
    </location>
</feature>
<name>A0A1Y2C8Z8_9FUNG</name>
<dbReference type="InterPro" id="IPR000595">
    <property type="entry name" value="cNMP-bd_dom"/>
</dbReference>
<evidence type="ECO:0000256" key="1">
    <source>
        <dbReference type="SAM" id="MobiDB-lite"/>
    </source>
</evidence>
<dbReference type="InterPro" id="IPR018490">
    <property type="entry name" value="cNMP-bd_dom_sf"/>
</dbReference>
<feature type="region of interest" description="Disordered" evidence="1">
    <location>
        <begin position="82"/>
        <end position="149"/>
    </location>
</feature>
<dbReference type="Gene3D" id="2.60.120.10">
    <property type="entry name" value="Jelly Rolls"/>
    <property type="match status" value="1"/>
</dbReference>
<feature type="transmembrane region" description="Helical" evidence="2">
    <location>
        <begin position="496"/>
        <end position="515"/>
    </location>
</feature>
<reference evidence="4 5" key="1">
    <citation type="submission" date="2016-07" db="EMBL/GenBank/DDBJ databases">
        <title>Pervasive Adenine N6-methylation of Active Genes in Fungi.</title>
        <authorList>
            <consortium name="DOE Joint Genome Institute"/>
            <person name="Mondo S.J."/>
            <person name="Dannebaum R.O."/>
            <person name="Kuo R.C."/>
            <person name="Labutti K."/>
            <person name="Haridas S."/>
            <person name="Kuo A."/>
            <person name="Salamov A."/>
            <person name="Ahrendt S.R."/>
            <person name="Lipzen A."/>
            <person name="Sullivan W."/>
            <person name="Andreopoulos W.B."/>
            <person name="Clum A."/>
            <person name="Lindquist E."/>
            <person name="Daum C."/>
            <person name="Ramamoorthy G.K."/>
            <person name="Gryganskyi A."/>
            <person name="Culley D."/>
            <person name="Magnuson J.K."/>
            <person name="James T.Y."/>
            <person name="O'Malley M.A."/>
            <person name="Stajich J.E."/>
            <person name="Spatafora J.W."/>
            <person name="Visel A."/>
            <person name="Grigoriev I.V."/>
        </authorList>
    </citation>
    <scope>NUCLEOTIDE SEQUENCE [LARGE SCALE GENOMIC DNA]</scope>
    <source>
        <strain evidence="4 5">JEL800</strain>
    </source>
</reference>
<dbReference type="Gene3D" id="1.10.287.70">
    <property type="match status" value="1"/>
</dbReference>
<dbReference type="InterPro" id="IPR018488">
    <property type="entry name" value="cNMP-bd_CS"/>
</dbReference>
<keyword evidence="2" id="KW-1133">Transmembrane helix</keyword>
<feature type="transmembrane region" description="Helical" evidence="2">
    <location>
        <begin position="536"/>
        <end position="556"/>
    </location>
</feature>
<feature type="transmembrane region" description="Helical" evidence="2">
    <location>
        <begin position="607"/>
        <end position="627"/>
    </location>
</feature>
<evidence type="ECO:0000313" key="4">
    <source>
        <dbReference type="EMBL" id="ORY43511.1"/>
    </source>
</evidence>
<dbReference type="GO" id="GO:0003254">
    <property type="term" value="P:regulation of membrane depolarization"/>
    <property type="evidence" value="ECO:0007669"/>
    <property type="project" value="TreeGrafter"/>
</dbReference>
<dbReference type="PANTHER" id="PTHR45689:SF5">
    <property type="entry name" value="I[[H]] CHANNEL, ISOFORM E"/>
    <property type="match status" value="1"/>
</dbReference>
<feature type="domain" description="Cyclic nucleotide-binding" evidence="3">
    <location>
        <begin position="714"/>
        <end position="829"/>
    </location>
</feature>
<feature type="region of interest" description="Disordered" evidence="1">
    <location>
        <begin position="38"/>
        <end position="63"/>
    </location>
</feature>
<dbReference type="GO" id="GO:0035725">
    <property type="term" value="P:sodium ion transmembrane transport"/>
    <property type="evidence" value="ECO:0007669"/>
    <property type="project" value="TreeGrafter"/>
</dbReference>
<comment type="caution">
    <text evidence="4">The sequence shown here is derived from an EMBL/GenBank/DDBJ whole genome shotgun (WGS) entry which is preliminary data.</text>
</comment>
<feature type="compositionally biased region" description="Polar residues" evidence="1">
    <location>
        <begin position="238"/>
        <end position="259"/>
    </location>
</feature>
<keyword evidence="2" id="KW-0812">Transmembrane</keyword>
<evidence type="ECO:0000313" key="5">
    <source>
        <dbReference type="Proteomes" id="UP000193642"/>
    </source>
</evidence>
<dbReference type="AlphaFoldDB" id="A0A1Y2C8Z8"/>
<keyword evidence="2" id="KW-0472">Membrane</keyword>
<proteinExistence type="predicted"/>
<feature type="region of interest" description="Disordered" evidence="1">
    <location>
        <begin position="278"/>
        <end position="330"/>
    </location>
</feature>
<dbReference type="OrthoDB" id="2152421at2759"/>
<accession>A0A1Y2C8Z8</accession>
<dbReference type="InterPro" id="IPR051413">
    <property type="entry name" value="K/Na_HCN_channel"/>
</dbReference>
<dbReference type="SMART" id="SM00100">
    <property type="entry name" value="cNMP"/>
    <property type="match status" value="1"/>
</dbReference>
<evidence type="ECO:0000256" key="2">
    <source>
        <dbReference type="SAM" id="Phobius"/>
    </source>
</evidence>
<dbReference type="GO" id="GO:0098855">
    <property type="term" value="C:HCN channel complex"/>
    <property type="evidence" value="ECO:0007669"/>
    <property type="project" value="TreeGrafter"/>
</dbReference>
<feature type="compositionally biased region" description="Polar residues" evidence="1">
    <location>
        <begin position="306"/>
        <end position="315"/>
    </location>
</feature>